<keyword evidence="3" id="KW-1185">Reference proteome</keyword>
<accession>A0ABR0NVL4</accession>
<dbReference type="EMBL" id="JARKNE010000008">
    <property type="protein sequence ID" value="KAK5810392.1"/>
    <property type="molecule type" value="Genomic_DNA"/>
</dbReference>
<dbReference type="InterPro" id="IPR044861">
    <property type="entry name" value="IPNS-like_FE2OG_OXY"/>
</dbReference>
<feature type="domain" description="Isopenicillin N synthase-like Fe(2+) 2OG dioxygenase" evidence="1">
    <location>
        <begin position="23"/>
        <end position="71"/>
    </location>
</feature>
<evidence type="ECO:0000313" key="2">
    <source>
        <dbReference type="EMBL" id="KAK5810392.1"/>
    </source>
</evidence>
<reference evidence="2 3" key="1">
    <citation type="submission" date="2023-03" db="EMBL/GenBank/DDBJ databases">
        <title>WGS of Gossypium arboreum.</title>
        <authorList>
            <person name="Yu D."/>
        </authorList>
    </citation>
    <scope>NUCLEOTIDE SEQUENCE [LARGE SCALE GENOMIC DNA]</scope>
    <source>
        <tissue evidence="2">Leaf</tissue>
    </source>
</reference>
<dbReference type="Gene3D" id="2.60.120.330">
    <property type="entry name" value="B-lactam Antibiotic, Isopenicillin N Synthase, Chain"/>
    <property type="match status" value="1"/>
</dbReference>
<dbReference type="SUPFAM" id="SSF51197">
    <property type="entry name" value="Clavaminate synthase-like"/>
    <property type="match status" value="1"/>
</dbReference>
<protein>
    <recommendedName>
        <fullName evidence="1">Isopenicillin N synthase-like Fe(2+) 2OG dioxygenase domain-containing protein</fullName>
    </recommendedName>
</protein>
<comment type="caution">
    <text evidence="2">The sequence shown here is derived from an EMBL/GenBank/DDBJ whole genome shotgun (WGS) entry which is preliminary data.</text>
</comment>
<proteinExistence type="predicted"/>
<dbReference type="InterPro" id="IPR027443">
    <property type="entry name" value="IPNS-like_sf"/>
</dbReference>
<evidence type="ECO:0000259" key="1">
    <source>
        <dbReference type="Pfam" id="PF03171"/>
    </source>
</evidence>
<name>A0ABR0NVL4_GOSAR</name>
<sequence>MAKNHSLDSRLSESFLSELTRFIRVHRYPQIPKGNQAWGVGVHTDSTVLSILNQEQLGGLQVFKDNKWIPV</sequence>
<dbReference type="Pfam" id="PF03171">
    <property type="entry name" value="2OG-FeII_Oxy"/>
    <property type="match status" value="1"/>
</dbReference>
<gene>
    <name evidence="2" type="ORF">PVK06_025704</name>
</gene>
<evidence type="ECO:0000313" key="3">
    <source>
        <dbReference type="Proteomes" id="UP001358586"/>
    </source>
</evidence>
<dbReference type="Proteomes" id="UP001358586">
    <property type="component" value="Chromosome 8"/>
</dbReference>
<organism evidence="2 3">
    <name type="scientific">Gossypium arboreum</name>
    <name type="common">Tree cotton</name>
    <name type="synonym">Gossypium nanking</name>
    <dbReference type="NCBI Taxonomy" id="29729"/>
    <lineage>
        <taxon>Eukaryota</taxon>
        <taxon>Viridiplantae</taxon>
        <taxon>Streptophyta</taxon>
        <taxon>Embryophyta</taxon>
        <taxon>Tracheophyta</taxon>
        <taxon>Spermatophyta</taxon>
        <taxon>Magnoliopsida</taxon>
        <taxon>eudicotyledons</taxon>
        <taxon>Gunneridae</taxon>
        <taxon>Pentapetalae</taxon>
        <taxon>rosids</taxon>
        <taxon>malvids</taxon>
        <taxon>Malvales</taxon>
        <taxon>Malvaceae</taxon>
        <taxon>Malvoideae</taxon>
        <taxon>Gossypium</taxon>
    </lineage>
</organism>